<comment type="caution">
    <text evidence="2">The sequence shown here is derived from an EMBL/GenBank/DDBJ whole genome shotgun (WGS) entry which is preliminary data.</text>
</comment>
<feature type="region of interest" description="Disordered" evidence="1">
    <location>
        <begin position="30"/>
        <end position="61"/>
    </location>
</feature>
<proteinExistence type="predicted"/>
<evidence type="ECO:0000256" key="1">
    <source>
        <dbReference type="SAM" id="MobiDB-lite"/>
    </source>
</evidence>
<protein>
    <submittedName>
        <fullName evidence="2">Uncharacterized protein</fullName>
    </submittedName>
</protein>
<accession>A0ABS8TFY5</accession>
<keyword evidence="3" id="KW-1185">Reference proteome</keyword>
<evidence type="ECO:0000313" key="2">
    <source>
        <dbReference type="EMBL" id="MCD7469412.1"/>
    </source>
</evidence>
<organism evidence="2 3">
    <name type="scientific">Datura stramonium</name>
    <name type="common">Jimsonweed</name>
    <name type="synonym">Common thornapple</name>
    <dbReference type="NCBI Taxonomy" id="4076"/>
    <lineage>
        <taxon>Eukaryota</taxon>
        <taxon>Viridiplantae</taxon>
        <taxon>Streptophyta</taxon>
        <taxon>Embryophyta</taxon>
        <taxon>Tracheophyta</taxon>
        <taxon>Spermatophyta</taxon>
        <taxon>Magnoliopsida</taxon>
        <taxon>eudicotyledons</taxon>
        <taxon>Gunneridae</taxon>
        <taxon>Pentapetalae</taxon>
        <taxon>asterids</taxon>
        <taxon>lamiids</taxon>
        <taxon>Solanales</taxon>
        <taxon>Solanaceae</taxon>
        <taxon>Solanoideae</taxon>
        <taxon>Datureae</taxon>
        <taxon>Datura</taxon>
    </lineage>
</organism>
<feature type="compositionally biased region" description="Basic and acidic residues" evidence="1">
    <location>
        <begin position="36"/>
        <end position="50"/>
    </location>
</feature>
<dbReference type="EMBL" id="JACEIK010001443">
    <property type="protein sequence ID" value="MCD7469412.1"/>
    <property type="molecule type" value="Genomic_DNA"/>
</dbReference>
<name>A0ABS8TFY5_DATST</name>
<feature type="compositionally biased region" description="Basic and acidic residues" evidence="1">
    <location>
        <begin position="130"/>
        <end position="156"/>
    </location>
</feature>
<gene>
    <name evidence="2" type="ORF">HAX54_008457</name>
</gene>
<sequence length="187" mass="21446">MGQIFEKQNSKLQKRDLVLLIGDLSRHHSIRTSSKKVMEEELKENQEKTTRQRKLKERSVVEDDVQTENVFDPKGGEVEKEIDDYVALGIMLRHEKTVSKYSIGGKVQKAMSIPKNKGSKKSILTGSMRKQREVSIDEVRDEPVDSSKQRKAREGEGFVAERTVPLLGLLRRKQLPSLSLKQKDKLF</sequence>
<evidence type="ECO:0000313" key="3">
    <source>
        <dbReference type="Proteomes" id="UP000823775"/>
    </source>
</evidence>
<dbReference type="Proteomes" id="UP000823775">
    <property type="component" value="Unassembled WGS sequence"/>
</dbReference>
<reference evidence="2 3" key="1">
    <citation type="journal article" date="2021" name="BMC Genomics">
        <title>Datura genome reveals duplications of psychoactive alkaloid biosynthetic genes and high mutation rate following tissue culture.</title>
        <authorList>
            <person name="Rajewski A."/>
            <person name="Carter-House D."/>
            <person name="Stajich J."/>
            <person name="Litt A."/>
        </authorList>
    </citation>
    <scope>NUCLEOTIDE SEQUENCE [LARGE SCALE GENOMIC DNA]</scope>
    <source>
        <strain evidence="2">AR-01</strain>
    </source>
</reference>
<feature type="region of interest" description="Disordered" evidence="1">
    <location>
        <begin position="115"/>
        <end position="156"/>
    </location>
</feature>